<evidence type="ECO:0000256" key="9">
    <source>
        <dbReference type="ARBA" id="ARBA00023242"/>
    </source>
</evidence>
<evidence type="ECO:0000256" key="12">
    <source>
        <dbReference type="SAM" id="Coils"/>
    </source>
</evidence>
<feature type="region of interest" description="Disordered" evidence="13">
    <location>
        <begin position="307"/>
        <end position="459"/>
    </location>
</feature>
<evidence type="ECO:0000256" key="5">
    <source>
        <dbReference type="ARBA" id="ARBA00022806"/>
    </source>
</evidence>
<comment type="subcellular location">
    <subcellularLocation>
        <location evidence="1">Nucleus</location>
    </subcellularLocation>
</comment>
<evidence type="ECO:0000256" key="11">
    <source>
        <dbReference type="ARBA" id="ARBA00034808"/>
    </source>
</evidence>
<feature type="compositionally biased region" description="Low complexity" evidence="13">
    <location>
        <begin position="1010"/>
        <end position="1035"/>
    </location>
</feature>
<protein>
    <recommendedName>
        <fullName evidence="11">DNA 3'-5' helicase</fullName>
        <ecNumber evidence="11">5.6.2.4</ecNumber>
    </recommendedName>
</protein>
<dbReference type="AlphaFoldDB" id="A0A507DSX7"/>
<dbReference type="GO" id="GO:0005737">
    <property type="term" value="C:cytoplasm"/>
    <property type="evidence" value="ECO:0007669"/>
    <property type="project" value="TreeGrafter"/>
</dbReference>
<keyword evidence="5" id="KW-0347">Helicase</keyword>
<dbReference type="PROSITE" id="PS00690">
    <property type="entry name" value="DEAH_ATP_HELICASE"/>
    <property type="match status" value="1"/>
</dbReference>
<dbReference type="SMART" id="SM00487">
    <property type="entry name" value="DEXDc"/>
    <property type="match status" value="1"/>
</dbReference>
<dbReference type="Pfam" id="PF16124">
    <property type="entry name" value="RecQ_Zn_bind"/>
    <property type="match status" value="1"/>
</dbReference>
<evidence type="ECO:0000256" key="2">
    <source>
        <dbReference type="ARBA" id="ARBA00005446"/>
    </source>
</evidence>
<keyword evidence="8" id="KW-0413">Isomerase</keyword>
<dbReference type="PANTHER" id="PTHR13710:SF153">
    <property type="entry name" value="RECQ-LIKE DNA HELICASE BLM"/>
    <property type="match status" value="1"/>
</dbReference>
<feature type="domain" description="Helicase C-terminal" evidence="15">
    <location>
        <begin position="696"/>
        <end position="844"/>
    </location>
</feature>
<keyword evidence="12" id="KW-0175">Coiled coil</keyword>
<dbReference type="CDD" id="cd17920">
    <property type="entry name" value="DEXHc_RecQ"/>
    <property type="match status" value="1"/>
</dbReference>
<dbReference type="GO" id="GO:0005634">
    <property type="term" value="C:nucleus"/>
    <property type="evidence" value="ECO:0007669"/>
    <property type="project" value="UniProtKB-SubCell"/>
</dbReference>
<evidence type="ECO:0000259" key="14">
    <source>
        <dbReference type="PROSITE" id="PS51192"/>
    </source>
</evidence>
<dbReference type="PANTHER" id="PTHR13710">
    <property type="entry name" value="DNA HELICASE RECQ FAMILY MEMBER"/>
    <property type="match status" value="1"/>
</dbReference>
<dbReference type="FunFam" id="3.40.50.300:FF:001975">
    <property type="entry name" value="ATP-dependent DNA helicase"/>
    <property type="match status" value="1"/>
</dbReference>
<gene>
    <name evidence="16" type="ORF">PhCBS80983_g05960</name>
</gene>
<feature type="compositionally biased region" description="Polar residues" evidence="13">
    <location>
        <begin position="307"/>
        <end position="351"/>
    </location>
</feature>
<evidence type="ECO:0000313" key="17">
    <source>
        <dbReference type="Proteomes" id="UP000318582"/>
    </source>
</evidence>
<dbReference type="FunFam" id="3.40.50.300:FF:000537">
    <property type="entry name" value="Bloom syndrome RecQ-like helicase"/>
    <property type="match status" value="1"/>
</dbReference>
<feature type="compositionally biased region" description="Polar residues" evidence="13">
    <location>
        <begin position="96"/>
        <end position="107"/>
    </location>
</feature>
<dbReference type="Gene3D" id="3.40.50.300">
    <property type="entry name" value="P-loop containing nucleotide triphosphate hydrolases"/>
    <property type="match status" value="2"/>
</dbReference>
<dbReference type="SUPFAM" id="SSF52540">
    <property type="entry name" value="P-loop containing nucleoside triphosphate hydrolases"/>
    <property type="match status" value="2"/>
</dbReference>
<proteinExistence type="inferred from homology"/>
<comment type="caution">
    <text evidence="16">The sequence shown here is derived from an EMBL/GenBank/DDBJ whole genome shotgun (WGS) entry which is preliminary data.</text>
</comment>
<keyword evidence="17" id="KW-1185">Reference proteome</keyword>
<feature type="coiled-coil region" evidence="12">
    <location>
        <begin position="826"/>
        <end position="853"/>
    </location>
</feature>
<keyword evidence="9" id="KW-0539">Nucleus</keyword>
<evidence type="ECO:0000256" key="1">
    <source>
        <dbReference type="ARBA" id="ARBA00004123"/>
    </source>
</evidence>
<dbReference type="GO" id="GO:0009378">
    <property type="term" value="F:four-way junction helicase activity"/>
    <property type="evidence" value="ECO:0007669"/>
    <property type="project" value="TreeGrafter"/>
</dbReference>
<feature type="compositionally biased region" description="Polar residues" evidence="13">
    <location>
        <begin position="360"/>
        <end position="376"/>
    </location>
</feature>
<evidence type="ECO:0000256" key="8">
    <source>
        <dbReference type="ARBA" id="ARBA00023235"/>
    </source>
</evidence>
<keyword evidence="6" id="KW-0067">ATP-binding</keyword>
<evidence type="ECO:0000256" key="6">
    <source>
        <dbReference type="ARBA" id="ARBA00022840"/>
    </source>
</evidence>
<evidence type="ECO:0000256" key="13">
    <source>
        <dbReference type="SAM" id="MobiDB-lite"/>
    </source>
</evidence>
<feature type="compositionally biased region" description="Polar residues" evidence="13">
    <location>
        <begin position="402"/>
        <end position="413"/>
    </location>
</feature>
<dbReference type="InterPro" id="IPR018982">
    <property type="entry name" value="RQC_domain"/>
</dbReference>
<organism evidence="16 17">
    <name type="scientific">Powellomyces hirtus</name>
    <dbReference type="NCBI Taxonomy" id="109895"/>
    <lineage>
        <taxon>Eukaryota</taxon>
        <taxon>Fungi</taxon>
        <taxon>Fungi incertae sedis</taxon>
        <taxon>Chytridiomycota</taxon>
        <taxon>Chytridiomycota incertae sedis</taxon>
        <taxon>Chytridiomycetes</taxon>
        <taxon>Spizellomycetales</taxon>
        <taxon>Powellomycetaceae</taxon>
        <taxon>Powellomyces</taxon>
    </lineage>
</organism>
<dbReference type="InterPro" id="IPR014001">
    <property type="entry name" value="Helicase_ATP-bd"/>
</dbReference>
<feature type="compositionally biased region" description="Polar residues" evidence="13">
    <location>
        <begin position="443"/>
        <end position="456"/>
    </location>
</feature>
<dbReference type="PROSITE" id="PS51192">
    <property type="entry name" value="HELICASE_ATP_BIND_1"/>
    <property type="match status" value="1"/>
</dbReference>
<evidence type="ECO:0000313" key="16">
    <source>
        <dbReference type="EMBL" id="TPX54327.1"/>
    </source>
</evidence>
<sequence>MGTLPKNNLDEQLKWLKSTRGKAASAAQTRNPAIAQSFTPVFCPVPSAPSISGNGFNGFKKLDGTGFSRSSASHGIASPQIPAPTSHEDSKRGTFFQPQTPLSSSSGIRAERHATTGGFDLRTETHQLMSNNQRPSKRKSDGFSAEHVEINAQSSHVTLEADSLKRPKMDTLPMPMAQDQSGEDSEYDLVSEIDDGLLDALDFDFDDQMLEDLQEVPLSPLPDVSNFSPMHMPLDTIPQRPPQQSRHQLDAQRFTLIEERKTISDRLCDMMSTHDLQSEEVQNVQRQRTDVQAKLVEVEKLLQELDQNSNQGGNLTSTSNVVNYQPPRSNTTAQKTWSAPSNSVNQMSHSALTVPPPTRYSGNRPTPSYNATSSALFASVPRNSPPPRPPESVSSWQRRENSNISMHSVTSGGFNAPPPRTPYQNSGFESSSTLTRGPASASPIGTSTSFQRTSSPIGDIMSRPEYQHPWSRDVRKALTQLFKLTEFRQNQLEAINACLAGRDCFILMPTGGGKSLCYQLPACIPSGTTRGITLVVSPLLSLIADQVQRLNSQKIHAIPMTGTLTAEQKRRAFDEIFDENPKLRLVYVTPEMIMNSPKFQDALRFLHGRGRLARLVIDEAHCVSQWGHDFRPDYKLLGTFRKDYPGVPIMALTATANEKVKMDIIDCLGIHNCARFVQSFNRSNLRYEVRKKEKAVINDIIPWIQTFYPDNSGIIYCGSRRACEEVTDKLKKRGLGIEFYHAGLEKEDRMRVQQQWATGQVNIIVATVAFGMGIDKPDVRFVIHYSIPHSLEGYYQETGRAGRDGKESMCILYYSYGDKVTIEGMIQKGEGNAQQKERQRNNLRQMVAYCENKIDCRRQQVLAYFAERFDPRACNRTCDNCKRATRGITRDIRGEVRDIIALITALQSFRVTLNYSMDVYRGLKLAKIAEKHHNEVPEYGKGKHLKKSEVERLFHFLVGEHIVGELLVTNGQGFTCAYVKLGRCAGRYMAGNVPIAFTFVDDADENTTSTTPKQPRAAKAKAATTATKARKSAVVTGGGGASASATGQSTISPHFAKGKRKLPDTMRGAASSSSASRTTTASTATTAPRMPSMARNRKIL</sequence>
<comment type="catalytic activity">
    <reaction evidence="10">
        <text>Couples ATP hydrolysis with the unwinding of duplex DNA by translocating in the 3'-5' direction.</text>
        <dbReference type="EC" id="5.6.2.4"/>
    </reaction>
</comment>
<dbReference type="PROSITE" id="PS51194">
    <property type="entry name" value="HELICASE_CTER"/>
    <property type="match status" value="1"/>
</dbReference>
<dbReference type="InterPro" id="IPR001650">
    <property type="entry name" value="Helicase_C-like"/>
</dbReference>
<dbReference type="Pfam" id="PF09382">
    <property type="entry name" value="RQC"/>
    <property type="match status" value="1"/>
</dbReference>
<name>A0A507DSX7_9FUNG</name>
<comment type="similarity">
    <text evidence="2">Belongs to the helicase family. RecQ subfamily.</text>
</comment>
<keyword evidence="7" id="KW-0238">DNA-binding</keyword>
<evidence type="ECO:0000256" key="7">
    <source>
        <dbReference type="ARBA" id="ARBA00023125"/>
    </source>
</evidence>
<dbReference type="InterPro" id="IPR011545">
    <property type="entry name" value="DEAD/DEAH_box_helicase_dom"/>
</dbReference>
<dbReference type="GO" id="GO:0043138">
    <property type="term" value="F:3'-5' DNA helicase activity"/>
    <property type="evidence" value="ECO:0007669"/>
    <property type="project" value="UniProtKB-EC"/>
</dbReference>
<dbReference type="SMART" id="SM00956">
    <property type="entry name" value="RQC"/>
    <property type="match status" value="1"/>
</dbReference>
<feature type="compositionally biased region" description="Polar residues" evidence="13">
    <location>
        <begin position="422"/>
        <end position="435"/>
    </location>
</feature>
<dbReference type="Gene3D" id="1.10.10.10">
    <property type="entry name" value="Winged helix-like DNA-binding domain superfamily/Winged helix DNA-binding domain"/>
    <property type="match status" value="1"/>
</dbReference>
<dbReference type="EMBL" id="QEAQ01000159">
    <property type="protein sequence ID" value="TPX54327.1"/>
    <property type="molecule type" value="Genomic_DNA"/>
</dbReference>
<evidence type="ECO:0000259" key="15">
    <source>
        <dbReference type="PROSITE" id="PS51194"/>
    </source>
</evidence>
<dbReference type="SMART" id="SM00490">
    <property type="entry name" value="HELICc"/>
    <property type="match status" value="1"/>
</dbReference>
<feature type="compositionally biased region" description="Low complexity" evidence="13">
    <location>
        <begin position="1069"/>
        <end position="1087"/>
    </location>
</feature>
<feature type="domain" description="Helicase ATP-binding" evidence="14">
    <location>
        <begin position="495"/>
        <end position="674"/>
    </location>
</feature>
<dbReference type="Pfam" id="PF00271">
    <property type="entry name" value="Helicase_C"/>
    <property type="match status" value="1"/>
</dbReference>
<dbReference type="NCBIfam" id="TIGR00614">
    <property type="entry name" value="recQ_fam"/>
    <property type="match status" value="1"/>
</dbReference>
<dbReference type="GO" id="GO:0006260">
    <property type="term" value="P:DNA replication"/>
    <property type="evidence" value="ECO:0007669"/>
    <property type="project" value="InterPro"/>
</dbReference>
<dbReference type="GO" id="GO:0005694">
    <property type="term" value="C:chromosome"/>
    <property type="evidence" value="ECO:0007669"/>
    <property type="project" value="TreeGrafter"/>
</dbReference>
<dbReference type="Proteomes" id="UP000318582">
    <property type="component" value="Unassembled WGS sequence"/>
</dbReference>
<dbReference type="InterPro" id="IPR002464">
    <property type="entry name" value="DNA/RNA_helicase_DEAH_CS"/>
</dbReference>
<dbReference type="STRING" id="109895.A0A507DSX7"/>
<evidence type="ECO:0000256" key="3">
    <source>
        <dbReference type="ARBA" id="ARBA00022741"/>
    </source>
</evidence>
<dbReference type="GO" id="GO:0005524">
    <property type="term" value="F:ATP binding"/>
    <property type="evidence" value="ECO:0007669"/>
    <property type="project" value="UniProtKB-KW"/>
</dbReference>
<keyword evidence="3" id="KW-0547">Nucleotide-binding</keyword>
<feature type="region of interest" description="Disordered" evidence="13">
    <location>
        <begin position="68"/>
        <end position="111"/>
    </location>
</feature>
<dbReference type="Pfam" id="PF00270">
    <property type="entry name" value="DEAD"/>
    <property type="match status" value="1"/>
</dbReference>
<dbReference type="CDD" id="cd18794">
    <property type="entry name" value="SF2_C_RecQ"/>
    <property type="match status" value="1"/>
</dbReference>
<dbReference type="InterPro" id="IPR027417">
    <property type="entry name" value="P-loop_NTPase"/>
</dbReference>
<dbReference type="GO" id="GO:0000724">
    <property type="term" value="P:double-strand break repair via homologous recombination"/>
    <property type="evidence" value="ECO:0007669"/>
    <property type="project" value="TreeGrafter"/>
</dbReference>
<dbReference type="EC" id="5.6.2.4" evidence="11"/>
<feature type="region of interest" description="Disordered" evidence="13">
    <location>
        <begin position="1005"/>
        <end position="1100"/>
    </location>
</feature>
<dbReference type="InterPro" id="IPR036388">
    <property type="entry name" value="WH-like_DNA-bd_sf"/>
</dbReference>
<accession>A0A507DSX7</accession>
<evidence type="ECO:0000256" key="4">
    <source>
        <dbReference type="ARBA" id="ARBA00022801"/>
    </source>
</evidence>
<dbReference type="InterPro" id="IPR004589">
    <property type="entry name" value="DNA_helicase_ATP-dep_RecQ"/>
</dbReference>
<evidence type="ECO:0000256" key="10">
    <source>
        <dbReference type="ARBA" id="ARBA00034617"/>
    </source>
</evidence>
<dbReference type="InterPro" id="IPR032284">
    <property type="entry name" value="RecQ_Zn-bd"/>
</dbReference>
<reference evidence="16 17" key="1">
    <citation type="journal article" date="2019" name="Sci. Rep.">
        <title>Comparative genomics of chytrid fungi reveal insights into the obligate biotrophic and pathogenic lifestyle of Synchytrium endobioticum.</title>
        <authorList>
            <person name="van de Vossenberg B.T.L.H."/>
            <person name="Warris S."/>
            <person name="Nguyen H.D.T."/>
            <person name="van Gent-Pelzer M.P.E."/>
            <person name="Joly D.L."/>
            <person name="van de Geest H.C."/>
            <person name="Bonants P.J.M."/>
            <person name="Smith D.S."/>
            <person name="Levesque C.A."/>
            <person name="van der Lee T.A.J."/>
        </authorList>
    </citation>
    <scope>NUCLEOTIDE SEQUENCE [LARGE SCALE GENOMIC DNA]</scope>
    <source>
        <strain evidence="16 17">CBS 809.83</strain>
    </source>
</reference>
<dbReference type="GO" id="GO:0016787">
    <property type="term" value="F:hydrolase activity"/>
    <property type="evidence" value="ECO:0007669"/>
    <property type="project" value="UniProtKB-KW"/>
</dbReference>
<dbReference type="GO" id="GO:0003677">
    <property type="term" value="F:DNA binding"/>
    <property type="evidence" value="ECO:0007669"/>
    <property type="project" value="UniProtKB-KW"/>
</dbReference>
<keyword evidence="4" id="KW-0378">Hydrolase</keyword>